<protein>
    <submittedName>
        <fullName evidence="2">Uncharacterized protein</fullName>
    </submittedName>
</protein>
<evidence type="ECO:0000313" key="3">
    <source>
        <dbReference type="Proteomes" id="UP001149411"/>
    </source>
</evidence>
<keyword evidence="3" id="KW-1185">Reference proteome</keyword>
<dbReference type="Proteomes" id="UP001149411">
    <property type="component" value="Unassembled WGS sequence"/>
</dbReference>
<dbReference type="RefSeq" id="WP_266086424.1">
    <property type="nucleotide sequence ID" value="NZ_RKLV01000003.1"/>
</dbReference>
<feature type="region of interest" description="Disordered" evidence="1">
    <location>
        <begin position="36"/>
        <end position="67"/>
    </location>
</feature>
<organism evidence="2 3">
    <name type="scientific">Halorutilus salinus</name>
    <dbReference type="NCBI Taxonomy" id="2487751"/>
    <lineage>
        <taxon>Archaea</taxon>
        <taxon>Methanobacteriati</taxon>
        <taxon>Methanobacteriota</taxon>
        <taxon>Stenosarchaea group</taxon>
        <taxon>Halobacteria</taxon>
        <taxon>Halorutilales</taxon>
        <taxon>Halorutilaceae</taxon>
        <taxon>Halorutilus</taxon>
    </lineage>
</organism>
<reference evidence="2" key="1">
    <citation type="submission" date="2022-09" db="EMBL/GenBank/DDBJ databases">
        <title>Haloadaptaus new haloarchaeum isolated from saline soil.</title>
        <authorList>
            <person name="Duran-Viseras A."/>
            <person name="Sanchez-Porro C."/>
            <person name="Ventosa A."/>
        </authorList>
    </citation>
    <scope>NUCLEOTIDE SEQUENCE</scope>
    <source>
        <strain evidence="2">F3-133</strain>
    </source>
</reference>
<evidence type="ECO:0000256" key="1">
    <source>
        <dbReference type="SAM" id="MobiDB-lite"/>
    </source>
</evidence>
<name>A0A9Q4C3T9_9EURY</name>
<proteinExistence type="predicted"/>
<feature type="compositionally biased region" description="Acidic residues" evidence="1">
    <location>
        <begin position="36"/>
        <end position="54"/>
    </location>
</feature>
<dbReference type="EMBL" id="RKLV01000003">
    <property type="protein sequence ID" value="MCX2818582.1"/>
    <property type="molecule type" value="Genomic_DNA"/>
</dbReference>
<evidence type="ECO:0000313" key="2">
    <source>
        <dbReference type="EMBL" id="MCX2818582.1"/>
    </source>
</evidence>
<dbReference type="AlphaFoldDB" id="A0A9Q4C3T9"/>
<feature type="region of interest" description="Disordered" evidence="1">
    <location>
        <begin position="1"/>
        <end position="24"/>
    </location>
</feature>
<comment type="caution">
    <text evidence="2">The sequence shown here is derived from an EMBL/GenBank/DDBJ whole genome shotgun (WGS) entry which is preliminary data.</text>
</comment>
<sequence>MTGKEKRKEDLSPEEVREMDPDERMEYVTWMTKEESDDLLDEVEEAVNSEDSFEPYDPTADLDGGNR</sequence>
<accession>A0A9Q4C3T9</accession>
<gene>
    <name evidence="2" type="ORF">EGH25_04345</name>
</gene>